<name>A0A8S1K8Q8_9CILI</name>
<keyword evidence="2" id="KW-1185">Reference proteome</keyword>
<dbReference type="EMBL" id="CAJJDN010000003">
    <property type="protein sequence ID" value="CAD8048845.1"/>
    <property type="molecule type" value="Genomic_DNA"/>
</dbReference>
<reference evidence="1" key="1">
    <citation type="submission" date="2021-01" db="EMBL/GenBank/DDBJ databases">
        <authorList>
            <consortium name="Genoscope - CEA"/>
            <person name="William W."/>
        </authorList>
    </citation>
    <scope>NUCLEOTIDE SEQUENCE</scope>
</reference>
<dbReference type="Proteomes" id="UP000692954">
    <property type="component" value="Unassembled WGS sequence"/>
</dbReference>
<dbReference type="OrthoDB" id="387430at2759"/>
<dbReference type="AlphaFoldDB" id="A0A8S1K8Q8"/>
<comment type="caution">
    <text evidence="1">The sequence shown here is derived from an EMBL/GenBank/DDBJ whole genome shotgun (WGS) entry which is preliminary data.</text>
</comment>
<accession>A0A8S1K8Q8</accession>
<organism evidence="1 2">
    <name type="scientific">Paramecium sonneborni</name>
    <dbReference type="NCBI Taxonomy" id="65129"/>
    <lineage>
        <taxon>Eukaryota</taxon>
        <taxon>Sar</taxon>
        <taxon>Alveolata</taxon>
        <taxon>Ciliophora</taxon>
        <taxon>Intramacronucleata</taxon>
        <taxon>Oligohymenophorea</taxon>
        <taxon>Peniculida</taxon>
        <taxon>Parameciidae</taxon>
        <taxon>Paramecium</taxon>
    </lineage>
</organism>
<evidence type="ECO:0000313" key="1">
    <source>
        <dbReference type="EMBL" id="CAD8048845.1"/>
    </source>
</evidence>
<evidence type="ECO:0000313" key="2">
    <source>
        <dbReference type="Proteomes" id="UP000692954"/>
    </source>
</evidence>
<sequence length="120" mass="14208">MENHILNQVISNFYAGEWINGQKYGMGIYKYANCGMYERAFKFNLKDRQVSLKKGQKMEMKNKSLKIKTSIQENLKKTKQMEGEIQNITIGKFMIKSNFGQIVRNVEEWSSYLCRYDLQK</sequence>
<proteinExistence type="predicted"/>
<protein>
    <submittedName>
        <fullName evidence="1">Uncharacterized protein</fullName>
    </submittedName>
</protein>
<gene>
    <name evidence="1" type="ORF">PSON_ATCC_30995.1.T0030443</name>
</gene>